<dbReference type="InterPro" id="IPR037214">
    <property type="entry name" value="TROVE_dom_sf"/>
</dbReference>
<evidence type="ECO:0000259" key="7">
    <source>
        <dbReference type="PROSITE" id="PS50988"/>
    </source>
</evidence>
<dbReference type="InterPro" id="IPR040322">
    <property type="entry name" value="TROVE2"/>
</dbReference>
<keyword evidence="5" id="KW-0694">RNA-binding</keyword>
<protein>
    <submittedName>
        <fullName evidence="8">TROVE domain-containing protein</fullName>
    </submittedName>
</protein>
<dbReference type="SUPFAM" id="SSF140864">
    <property type="entry name" value="TROVE domain-like"/>
    <property type="match status" value="1"/>
</dbReference>
<evidence type="ECO:0000313" key="9">
    <source>
        <dbReference type="Proteomes" id="UP000019150"/>
    </source>
</evidence>
<dbReference type="GO" id="GO:1990904">
    <property type="term" value="C:ribonucleoprotein complex"/>
    <property type="evidence" value="ECO:0007669"/>
    <property type="project" value="UniProtKB-KW"/>
</dbReference>
<accession>W5TVX7</accession>
<dbReference type="STRING" id="1415166.NONO_c65610"/>
<dbReference type="OrthoDB" id="208855at2"/>
<dbReference type="Gene3D" id="3.40.50.410">
    <property type="entry name" value="von Willebrand factor, type A domain"/>
    <property type="match status" value="1"/>
</dbReference>
<evidence type="ECO:0000256" key="1">
    <source>
        <dbReference type="ARBA" id="ARBA00004496"/>
    </source>
</evidence>
<dbReference type="EMBL" id="CP006850">
    <property type="protein sequence ID" value="AHH21331.1"/>
    <property type="molecule type" value="Genomic_DNA"/>
</dbReference>
<dbReference type="Proteomes" id="UP000019150">
    <property type="component" value="Chromosome"/>
</dbReference>
<dbReference type="InterPro" id="IPR036465">
    <property type="entry name" value="vWFA_dom_sf"/>
</dbReference>
<evidence type="ECO:0000256" key="2">
    <source>
        <dbReference type="ARBA" id="ARBA00007814"/>
    </source>
</evidence>
<keyword evidence="9" id="KW-1185">Reference proteome</keyword>
<dbReference type="InterPro" id="IPR008858">
    <property type="entry name" value="TROVE_dom"/>
</dbReference>
<dbReference type="eggNOG" id="COG2304">
    <property type="taxonomic scope" value="Bacteria"/>
</dbReference>
<gene>
    <name evidence="8" type="ORF">NONO_c65610</name>
</gene>
<evidence type="ECO:0000256" key="5">
    <source>
        <dbReference type="ARBA" id="ARBA00022884"/>
    </source>
</evidence>
<dbReference type="PANTHER" id="PTHR14202:SF0">
    <property type="entry name" value="RNA-BINDING PROTEIN RO60"/>
    <property type="match status" value="1"/>
</dbReference>
<proteinExistence type="inferred from homology"/>
<dbReference type="KEGG" id="nno:NONO_c65610"/>
<keyword evidence="4" id="KW-0479">Metal-binding</keyword>
<dbReference type="PROSITE" id="PS50988">
    <property type="entry name" value="TROVE"/>
    <property type="match status" value="1"/>
</dbReference>
<comment type="similarity">
    <text evidence="2">Belongs to the Ro 60 kDa family.</text>
</comment>
<dbReference type="PATRIC" id="fig|1415166.3.peg.6740"/>
<dbReference type="GO" id="GO:0003723">
    <property type="term" value="F:RNA binding"/>
    <property type="evidence" value="ECO:0007669"/>
    <property type="project" value="UniProtKB-KW"/>
</dbReference>
<dbReference type="PANTHER" id="PTHR14202">
    <property type="entry name" value="60 KDA RIBONUCLEOPROTEIN SSA/RO"/>
    <property type="match status" value="1"/>
</dbReference>
<dbReference type="GO" id="GO:0046872">
    <property type="term" value="F:metal ion binding"/>
    <property type="evidence" value="ECO:0007669"/>
    <property type="project" value="UniProtKB-KW"/>
</dbReference>
<dbReference type="Pfam" id="PF05731">
    <property type="entry name" value="TROVE"/>
    <property type="match status" value="1"/>
</dbReference>
<sequence>MSKFNTARLRHAVTSPIRSVRTLGGRTAEGAPGHLRTPQGELFLLAVSNMVGENTFYESAPDRDNRYAELVREVTLLDPEWTARFLGWLRGSANMRSAALVGAAEFTRARLDAGQAGLSRQVIDSVLRRADEPGELIAYWFAAYGRALPKPIKRGIGDAVRRLYDERALIKWDSETNAVRFGDVLDLTHPAPSAEKAWQSALFRYSLDRRHGRGGSAPEGLPVLRARARLLTVPVGERRRLFDDGDRARETLRAAGMTWESVAGWLQGPMDAQVWEALIPSMGYMAKLRNLRNLDRAGVSDEVAAQVAAELADPARVARSRQLPMRFLSAYRAAPSLRWGHALDTALGHSLAALPALSGRTLVLVDTSASMDSVFSADGSLRRWDAAAIFGIALASRCERADVVSFSQGGQWQDHTYPASLVFPLRDHEPLLRAVQRWKSDGYFIGHGTDTAGAVRTHYARHDRVVILTDEQATGADVGTAIPATIPLYTWNLAGYRYGHTPSGSHNRHVFGGLTDAAFGMIALLEAGSNGDWPF</sequence>
<organism evidence="8 9">
    <name type="scientific">Nocardia nova SH22a</name>
    <dbReference type="NCBI Taxonomy" id="1415166"/>
    <lineage>
        <taxon>Bacteria</taxon>
        <taxon>Bacillati</taxon>
        <taxon>Actinomycetota</taxon>
        <taxon>Actinomycetes</taxon>
        <taxon>Mycobacteriales</taxon>
        <taxon>Nocardiaceae</taxon>
        <taxon>Nocardia</taxon>
    </lineage>
</organism>
<feature type="domain" description="TROVE" evidence="7">
    <location>
        <begin position="25"/>
        <end position="359"/>
    </location>
</feature>
<name>W5TVX7_9NOCA</name>
<dbReference type="GO" id="GO:0005737">
    <property type="term" value="C:cytoplasm"/>
    <property type="evidence" value="ECO:0007669"/>
    <property type="project" value="UniProtKB-SubCell"/>
</dbReference>
<dbReference type="SUPFAM" id="SSF53300">
    <property type="entry name" value="vWA-like"/>
    <property type="match status" value="1"/>
</dbReference>
<dbReference type="HOGENOM" id="CLU_514729_0_0_11"/>
<evidence type="ECO:0000256" key="4">
    <source>
        <dbReference type="ARBA" id="ARBA00022723"/>
    </source>
</evidence>
<dbReference type="RefSeq" id="WP_025352641.1">
    <property type="nucleotide sequence ID" value="NZ_CP006850.1"/>
</dbReference>
<keyword evidence="3" id="KW-0963">Cytoplasm</keyword>
<dbReference type="AlphaFoldDB" id="W5TVX7"/>
<evidence type="ECO:0000256" key="3">
    <source>
        <dbReference type="ARBA" id="ARBA00022490"/>
    </source>
</evidence>
<keyword evidence="6" id="KW-0687">Ribonucleoprotein</keyword>
<reference evidence="8 9" key="1">
    <citation type="journal article" date="2014" name="Appl. Environ. Microbiol.">
        <title>Insights into the Microbial Degradation of Rubber and Gutta-Percha by Analysis of the Complete Genome of Nocardia nova SH22a.</title>
        <authorList>
            <person name="Luo Q."/>
            <person name="Hiessl S."/>
            <person name="Poehlein A."/>
            <person name="Daniel R."/>
            <person name="Steinbuchel A."/>
        </authorList>
    </citation>
    <scope>NUCLEOTIDE SEQUENCE [LARGE SCALE GENOMIC DNA]</scope>
    <source>
        <strain evidence="8">SH22a</strain>
    </source>
</reference>
<evidence type="ECO:0000313" key="8">
    <source>
        <dbReference type="EMBL" id="AHH21331.1"/>
    </source>
</evidence>
<evidence type="ECO:0000256" key="6">
    <source>
        <dbReference type="ARBA" id="ARBA00023274"/>
    </source>
</evidence>
<comment type="subcellular location">
    <subcellularLocation>
        <location evidence="1">Cytoplasm</location>
    </subcellularLocation>
</comment>